<dbReference type="GO" id="GO:0033167">
    <property type="term" value="C:ARC complex"/>
    <property type="evidence" value="ECO:0007669"/>
    <property type="project" value="InterPro"/>
</dbReference>
<feature type="compositionally biased region" description="Basic residues" evidence="1">
    <location>
        <begin position="118"/>
        <end position="130"/>
    </location>
</feature>
<evidence type="ECO:0000313" key="3">
    <source>
        <dbReference type="Proteomes" id="UP000178129"/>
    </source>
</evidence>
<keyword evidence="3" id="KW-1185">Reference proteome</keyword>
<dbReference type="EMBL" id="FJUW01000002">
    <property type="protein sequence ID" value="CZS88857.1"/>
    <property type="molecule type" value="Genomic_DNA"/>
</dbReference>
<proteinExistence type="predicted"/>
<name>A0A1E1JSL1_9HELO</name>
<dbReference type="STRING" id="914237.A0A1E1JSL1"/>
<sequence>MSSPPNDVSLSRAVSEIDLNAALKVVQEQGEIGSRYSQDALLSLRPKIPFEKKDPEHVEVVEVSPDTEGLMTPPYQSYPKPPPPTPATPLDGAYVNEVEGADTDATDAPPVVVAEQPKKKKKKSSGKNKKPNPTGFEEFYADPPVTPDEHDEECDLYDETRPFADRMETCVQRYRARRKLDEVRSNILTKYFMLGGIETTAKQFTGPLDKDTVDNSTAAEIAAIQASDYLRVDCKNPKYYDGSDNWVVDFEGVVKGFFSYRVPRMFPLETEQEIKTITNVIRNFLNYVLQHEVCPEYTKEIMAARLICELAEKELWSIKQLATKLPGDFNLSASTLYGGRYESLCPDNATWGGENAEVLGSSPGISVFQAERIFKTVIAFAGTDDLFVETMKHDVHIVKSESKCYEVAGIERASLQSIQEYAAIGDHQGKSGSIKAPGVIKFKAWEGPGLDEEDLTNEEAEAAKARLEAGDTTESFWLEDELLQNCFIGMKMELVIRELNIGIKFFDVIDGLYCSFLTFLPNEKMTGWKEPVPNTRPPPTVEDPDIEERALEAAIEDELEKDQKEFERQK</sequence>
<organism evidence="2 3">
    <name type="scientific">Rhynchosporium graminicola</name>
    <dbReference type="NCBI Taxonomy" id="2792576"/>
    <lineage>
        <taxon>Eukaryota</taxon>
        <taxon>Fungi</taxon>
        <taxon>Dikarya</taxon>
        <taxon>Ascomycota</taxon>
        <taxon>Pezizomycotina</taxon>
        <taxon>Leotiomycetes</taxon>
        <taxon>Helotiales</taxon>
        <taxon>Ploettnerulaceae</taxon>
        <taxon>Rhynchosporium</taxon>
    </lineage>
</organism>
<evidence type="ECO:0000313" key="2">
    <source>
        <dbReference type="EMBL" id="CZS88857.1"/>
    </source>
</evidence>
<protein>
    <recommendedName>
        <fullName evidence="4">Argonaute siRNA chaperone complex subunit Arb1</fullName>
    </recommendedName>
</protein>
<evidence type="ECO:0008006" key="4">
    <source>
        <dbReference type="Google" id="ProtNLM"/>
    </source>
</evidence>
<dbReference type="InParanoid" id="A0A1E1JSL1"/>
<reference evidence="3" key="1">
    <citation type="submission" date="2016-03" db="EMBL/GenBank/DDBJ databases">
        <authorList>
            <person name="Ploux O."/>
        </authorList>
    </citation>
    <scope>NUCLEOTIDE SEQUENCE [LARGE SCALE GENOMIC DNA]</scope>
    <source>
        <strain evidence="3">UK7</strain>
    </source>
</reference>
<dbReference type="Proteomes" id="UP000178129">
    <property type="component" value="Unassembled WGS sequence"/>
</dbReference>
<comment type="caution">
    <text evidence="2">The sequence shown here is derived from an EMBL/GenBank/DDBJ whole genome shotgun (WGS) entry which is preliminary data.</text>
</comment>
<dbReference type="Pfam" id="PF09692">
    <property type="entry name" value="Arb1"/>
    <property type="match status" value="1"/>
</dbReference>
<dbReference type="InterPro" id="IPR018606">
    <property type="entry name" value="Arb1"/>
</dbReference>
<feature type="region of interest" description="Disordered" evidence="1">
    <location>
        <begin position="65"/>
        <end position="152"/>
    </location>
</feature>
<gene>
    <name evidence="2" type="ORF">RCO7_04537</name>
</gene>
<dbReference type="AlphaFoldDB" id="A0A1E1JSL1"/>
<evidence type="ECO:0000256" key="1">
    <source>
        <dbReference type="SAM" id="MobiDB-lite"/>
    </source>
</evidence>
<dbReference type="GO" id="GO:0031047">
    <property type="term" value="P:regulatory ncRNA-mediated gene silencing"/>
    <property type="evidence" value="ECO:0007669"/>
    <property type="project" value="InterPro"/>
</dbReference>
<accession>A0A1E1JSL1</accession>